<dbReference type="Proteomes" id="UP000887013">
    <property type="component" value="Unassembled WGS sequence"/>
</dbReference>
<comment type="caution">
    <text evidence="1">The sequence shown here is derived from an EMBL/GenBank/DDBJ whole genome shotgun (WGS) entry which is preliminary data.</text>
</comment>
<proteinExistence type="predicted"/>
<sequence length="119" mass="13457">MDEEPRFYSAAQEGLCLIYKVILEIYSALLQVQTRPLRAKCLGFQACLPPLELPSKVIPHPIGLRCITPMKQLSKFLNFQFSMCFSDNSSSRQVGSSPNKMALPTDLLQYPFLKGPYIQ</sequence>
<keyword evidence="2" id="KW-1185">Reference proteome</keyword>
<gene>
    <name evidence="1" type="ORF">NPIL_527481</name>
</gene>
<organism evidence="1 2">
    <name type="scientific">Nephila pilipes</name>
    <name type="common">Giant wood spider</name>
    <name type="synonym">Nephila maculata</name>
    <dbReference type="NCBI Taxonomy" id="299642"/>
    <lineage>
        <taxon>Eukaryota</taxon>
        <taxon>Metazoa</taxon>
        <taxon>Ecdysozoa</taxon>
        <taxon>Arthropoda</taxon>
        <taxon>Chelicerata</taxon>
        <taxon>Arachnida</taxon>
        <taxon>Araneae</taxon>
        <taxon>Araneomorphae</taxon>
        <taxon>Entelegynae</taxon>
        <taxon>Araneoidea</taxon>
        <taxon>Nephilidae</taxon>
        <taxon>Nephila</taxon>
    </lineage>
</organism>
<name>A0A8X6MGX6_NEPPI</name>
<dbReference type="AlphaFoldDB" id="A0A8X6MGX6"/>
<dbReference type="EMBL" id="BMAW01091907">
    <property type="protein sequence ID" value="GFS52203.1"/>
    <property type="molecule type" value="Genomic_DNA"/>
</dbReference>
<evidence type="ECO:0000313" key="2">
    <source>
        <dbReference type="Proteomes" id="UP000887013"/>
    </source>
</evidence>
<accession>A0A8X6MGX6</accession>
<evidence type="ECO:0000313" key="1">
    <source>
        <dbReference type="EMBL" id="GFS52203.1"/>
    </source>
</evidence>
<protein>
    <submittedName>
        <fullName evidence="1">Uncharacterized protein</fullName>
    </submittedName>
</protein>
<reference evidence="1" key="1">
    <citation type="submission" date="2020-08" db="EMBL/GenBank/DDBJ databases">
        <title>Multicomponent nature underlies the extraordinary mechanical properties of spider dragline silk.</title>
        <authorList>
            <person name="Kono N."/>
            <person name="Nakamura H."/>
            <person name="Mori M."/>
            <person name="Yoshida Y."/>
            <person name="Ohtoshi R."/>
            <person name="Malay A.D."/>
            <person name="Moran D.A.P."/>
            <person name="Tomita M."/>
            <person name="Numata K."/>
            <person name="Arakawa K."/>
        </authorList>
    </citation>
    <scope>NUCLEOTIDE SEQUENCE</scope>
</reference>